<comment type="catalytic activity">
    <reaction evidence="6 8">
        <text>(sulfur carrier)-H + L-cysteine = (sulfur carrier)-SH + L-alanine</text>
        <dbReference type="Rhea" id="RHEA:43892"/>
        <dbReference type="Rhea" id="RHEA-COMP:14737"/>
        <dbReference type="Rhea" id="RHEA-COMP:14739"/>
        <dbReference type="ChEBI" id="CHEBI:29917"/>
        <dbReference type="ChEBI" id="CHEBI:35235"/>
        <dbReference type="ChEBI" id="CHEBI:57972"/>
        <dbReference type="ChEBI" id="CHEBI:64428"/>
        <dbReference type="EC" id="2.8.1.7"/>
    </reaction>
</comment>
<evidence type="ECO:0000313" key="11">
    <source>
        <dbReference type="Proteomes" id="UP000177349"/>
    </source>
</evidence>
<evidence type="ECO:0000256" key="4">
    <source>
        <dbReference type="ARBA" id="ARBA00022679"/>
    </source>
</evidence>
<feature type="domain" description="Aminotransferase class V" evidence="9">
    <location>
        <begin position="31"/>
        <end position="396"/>
    </location>
</feature>
<dbReference type="InterPro" id="IPR010970">
    <property type="entry name" value="Cys_dSase_SufS"/>
</dbReference>
<dbReference type="CDD" id="cd06453">
    <property type="entry name" value="SufS_like"/>
    <property type="match status" value="1"/>
</dbReference>
<keyword evidence="4 8" id="KW-0808">Transferase</keyword>
<proteinExistence type="inferred from homology"/>
<sequence>MRKKQSISNGANPFRKDFPILATKINGKPMVYLDNAATSQKPQVVLDAMFDFYTTYNANIHRGIHSLSQKATDAVHEARTTLARFIGCDTNEFIFTYGTTMGVNHIAYAWAERVLKSGDEILLSFMEHHGNTLPWMELAKRKRIKLSYVPLTEDFELDYAAMKKMVTRKTKLISLVHISNVLGTKNDIQKIVAVARRVGAKVMIDAAQSVARQKINVHDWDIDFLAFSGHKMYGPTGIGGLYIRNEIATSMPPFFSGGGSIIEVTHTKVTYLDPPEKFEGGTPHIAGMIGLGAAARYIMSHGIRTMSAAEHEVSRYAYDELKKIPDLTLFCHRDTNGVLAFTMKSVHPHDIAEILNRYGIAIRAGFHCAMPLHTYLKTPATARISLACYNTKEEIDVCIKALKEAQKIFQ</sequence>
<evidence type="ECO:0000256" key="5">
    <source>
        <dbReference type="ARBA" id="ARBA00022898"/>
    </source>
</evidence>
<keyword evidence="5 8" id="KW-0663">Pyridoxal phosphate</keyword>
<dbReference type="InterPro" id="IPR015421">
    <property type="entry name" value="PyrdxlP-dep_Trfase_major"/>
</dbReference>
<evidence type="ECO:0000313" key="10">
    <source>
        <dbReference type="EMBL" id="OGY92382.1"/>
    </source>
</evidence>
<dbReference type="NCBIfam" id="TIGR01979">
    <property type="entry name" value="sufS"/>
    <property type="match status" value="1"/>
</dbReference>
<dbReference type="InterPro" id="IPR015424">
    <property type="entry name" value="PyrdxlP-dep_Trfase"/>
</dbReference>
<comment type="function">
    <text evidence="8">Catalyzes the removal of elemental sulfur and selenium atoms from L-cysteine, L-cystine, L-selenocysteine, and L-selenocystine to produce L-alanine.</text>
</comment>
<dbReference type="Gene3D" id="3.40.640.10">
    <property type="entry name" value="Type I PLP-dependent aspartate aminotransferase-like (Major domain)"/>
    <property type="match status" value="1"/>
</dbReference>
<dbReference type="Pfam" id="PF00266">
    <property type="entry name" value="Aminotran_5"/>
    <property type="match status" value="1"/>
</dbReference>
<evidence type="ECO:0000256" key="6">
    <source>
        <dbReference type="ARBA" id="ARBA00050776"/>
    </source>
</evidence>
<comment type="similarity">
    <text evidence="2 8">Belongs to the class-V pyridoxal-phosphate-dependent aminotransferase family. Csd subfamily.</text>
</comment>
<evidence type="ECO:0000256" key="3">
    <source>
        <dbReference type="ARBA" id="ARBA00012239"/>
    </source>
</evidence>
<dbReference type="Proteomes" id="UP000177349">
    <property type="component" value="Unassembled WGS sequence"/>
</dbReference>
<comment type="caution">
    <text evidence="10">The sequence shown here is derived from an EMBL/GenBank/DDBJ whole genome shotgun (WGS) entry which is preliminary data.</text>
</comment>
<dbReference type="PANTHER" id="PTHR43586">
    <property type="entry name" value="CYSTEINE DESULFURASE"/>
    <property type="match status" value="1"/>
</dbReference>
<dbReference type="GO" id="GO:0030170">
    <property type="term" value="F:pyridoxal phosphate binding"/>
    <property type="evidence" value="ECO:0007669"/>
    <property type="project" value="UniProtKB-UniRule"/>
</dbReference>
<dbReference type="EC" id="2.8.1.7" evidence="3 8"/>
<reference evidence="10 11" key="1">
    <citation type="journal article" date="2016" name="Nat. Commun.">
        <title>Thousands of microbial genomes shed light on interconnected biogeochemical processes in an aquifer system.</title>
        <authorList>
            <person name="Anantharaman K."/>
            <person name="Brown C.T."/>
            <person name="Hug L.A."/>
            <person name="Sharon I."/>
            <person name="Castelle C.J."/>
            <person name="Probst A.J."/>
            <person name="Thomas B.C."/>
            <person name="Singh A."/>
            <person name="Wilkins M.J."/>
            <person name="Karaoz U."/>
            <person name="Brodie E.L."/>
            <person name="Williams K.H."/>
            <person name="Hubbard S.S."/>
            <person name="Banfield J.F."/>
        </authorList>
    </citation>
    <scope>NUCLEOTIDE SEQUENCE [LARGE SCALE GENOMIC DNA]</scope>
</reference>
<organism evidence="10 11">
    <name type="scientific">Candidatus Komeilibacteria bacterium RIFCSPLOWO2_01_FULL_53_11</name>
    <dbReference type="NCBI Taxonomy" id="1798552"/>
    <lineage>
        <taxon>Bacteria</taxon>
        <taxon>Candidatus Komeiliibacteriota</taxon>
    </lineage>
</organism>
<dbReference type="SUPFAM" id="SSF53383">
    <property type="entry name" value="PLP-dependent transferases"/>
    <property type="match status" value="1"/>
</dbReference>
<name>A0A1G2BTI5_9BACT</name>
<dbReference type="InterPro" id="IPR020578">
    <property type="entry name" value="Aminotrans_V_PyrdxlP_BS"/>
</dbReference>
<dbReference type="InterPro" id="IPR000192">
    <property type="entry name" value="Aminotrans_V_dom"/>
</dbReference>
<comment type="cofactor">
    <cofactor evidence="1 7">
        <name>pyridoxal 5'-phosphate</name>
        <dbReference type="ChEBI" id="CHEBI:597326"/>
    </cofactor>
</comment>
<dbReference type="InterPro" id="IPR015422">
    <property type="entry name" value="PyrdxlP-dep_Trfase_small"/>
</dbReference>
<dbReference type="Gene3D" id="3.90.1150.10">
    <property type="entry name" value="Aspartate Aminotransferase, domain 1"/>
    <property type="match status" value="1"/>
</dbReference>
<gene>
    <name evidence="10" type="ORF">A3B31_03465</name>
</gene>
<dbReference type="GO" id="GO:0031071">
    <property type="term" value="F:cysteine desulfurase activity"/>
    <property type="evidence" value="ECO:0007669"/>
    <property type="project" value="UniProtKB-UniRule"/>
</dbReference>
<dbReference type="AlphaFoldDB" id="A0A1G2BTI5"/>
<dbReference type="PANTHER" id="PTHR43586:SF8">
    <property type="entry name" value="CYSTEINE DESULFURASE 1, CHLOROPLASTIC"/>
    <property type="match status" value="1"/>
</dbReference>
<evidence type="ECO:0000256" key="8">
    <source>
        <dbReference type="RuleBase" id="RU004506"/>
    </source>
</evidence>
<dbReference type="PROSITE" id="PS00595">
    <property type="entry name" value="AA_TRANSFER_CLASS_5"/>
    <property type="match status" value="1"/>
</dbReference>
<evidence type="ECO:0000256" key="7">
    <source>
        <dbReference type="RuleBase" id="RU004504"/>
    </source>
</evidence>
<evidence type="ECO:0000256" key="2">
    <source>
        <dbReference type="ARBA" id="ARBA00010447"/>
    </source>
</evidence>
<dbReference type="PIRSF" id="PIRSF005572">
    <property type="entry name" value="NifS"/>
    <property type="match status" value="1"/>
</dbReference>
<evidence type="ECO:0000259" key="9">
    <source>
        <dbReference type="Pfam" id="PF00266"/>
    </source>
</evidence>
<accession>A0A1G2BTI5</accession>
<evidence type="ECO:0000256" key="1">
    <source>
        <dbReference type="ARBA" id="ARBA00001933"/>
    </source>
</evidence>
<dbReference type="EMBL" id="MHKN01000018">
    <property type="protein sequence ID" value="OGY92382.1"/>
    <property type="molecule type" value="Genomic_DNA"/>
</dbReference>
<dbReference type="InterPro" id="IPR016454">
    <property type="entry name" value="Cysteine_dSase"/>
</dbReference>
<protein>
    <recommendedName>
        <fullName evidence="3 8">Cysteine desulfurase</fullName>
        <ecNumber evidence="3 8">2.8.1.7</ecNumber>
    </recommendedName>
</protein>
<dbReference type="GO" id="GO:0006534">
    <property type="term" value="P:cysteine metabolic process"/>
    <property type="evidence" value="ECO:0007669"/>
    <property type="project" value="UniProtKB-UniRule"/>
</dbReference>